<dbReference type="InterPro" id="IPR037171">
    <property type="entry name" value="NagB/RpiA_transferase-like"/>
</dbReference>
<organism evidence="3 4">
    <name type="scientific">Desulfomonile tiedjei</name>
    <dbReference type="NCBI Taxonomy" id="2358"/>
    <lineage>
        <taxon>Bacteria</taxon>
        <taxon>Pseudomonadati</taxon>
        <taxon>Thermodesulfobacteriota</taxon>
        <taxon>Desulfomonilia</taxon>
        <taxon>Desulfomonilales</taxon>
        <taxon>Desulfomonilaceae</taxon>
        <taxon>Desulfomonile</taxon>
    </lineage>
</organism>
<dbReference type="EMBL" id="JACRDE010000344">
    <property type="protein sequence ID" value="MBI5250431.1"/>
    <property type="molecule type" value="Genomic_DNA"/>
</dbReference>
<feature type="region of interest" description="Disordered" evidence="1">
    <location>
        <begin position="1"/>
        <end position="27"/>
    </location>
</feature>
<evidence type="ECO:0000313" key="4">
    <source>
        <dbReference type="Proteomes" id="UP000807825"/>
    </source>
</evidence>
<dbReference type="Gene3D" id="3.40.50.1360">
    <property type="match status" value="1"/>
</dbReference>
<proteinExistence type="predicted"/>
<evidence type="ECO:0000259" key="2">
    <source>
        <dbReference type="Pfam" id="PF01182"/>
    </source>
</evidence>
<sequence>MKPVHGAPVRMTPGEQTRPGALDEKPPLGRESSLIFVEVLQVSKKFREIKVYSDLSELSKDAATLFADAALRAIEEHGRFCVCLSGGSTPREMYARLSRHPFRSEIPWQNVRVLWDDERCRPVGTERFRLVW</sequence>
<dbReference type="Proteomes" id="UP000807825">
    <property type="component" value="Unassembled WGS sequence"/>
</dbReference>
<dbReference type="InterPro" id="IPR039104">
    <property type="entry name" value="6PGL"/>
</dbReference>
<accession>A0A9D6V1N9</accession>
<feature type="domain" description="Glucosamine/galactosamine-6-phosphate isomerase" evidence="2">
    <location>
        <begin position="54"/>
        <end position="124"/>
    </location>
</feature>
<dbReference type="Pfam" id="PF01182">
    <property type="entry name" value="Glucosamine_iso"/>
    <property type="match status" value="1"/>
</dbReference>
<comment type="caution">
    <text evidence="3">The sequence shown here is derived from an EMBL/GenBank/DDBJ whole genome shotgun (WGS) entry which is preliminary data.</text>
</comment>
<dbReference type="PANTHER" id="PTHR11054:SF0">
    <property type="entry name" value="6-PHOSPHOGLUCONOLACTONASE"/>
    <property type="match status" value="1"/>
</dbReference>
<dbReference type="SUPFAM" id="SSF100950">
    <property type="entry name" value="NagB/RpiA/CoA transferase-like"/>
    <property type="match status" value="1"/>
</dbReference>
<evidence type="ECO:0000256" key="1">
    <source>
        <dbReference type="SAM" id="MobiDB-lite"/>
    </source>
</evidence>
<dbReference type="InterPro" id="IPR006148">
    <property type="entry name" value="Glc/Gal-6P_isomerase"/>
</dbReference>
<evidence type="ECO:0000313" key="3">
    <source>
        <dbReference type="EMBL" id="MBI5250431.1"/>
    </source>
</evidence>
<dbReference type="GO" id="GO:0005975">
    <property type="term" value="P:carbohydrate metabolic process"/>
    <property type="evidence" value="ECO:0007669"/>
    <property type="project" value="InterPro"/>
</dbReference>
<reference evidence="3" key="1">
    <citation type="submission" date="2020-07" db="EMBL/GenBank/DDBJ databases">
        <title>Huge and variable diversity of episymbiotic CPR bacteria and DPANN archaea in groundwater ecosystems.</title>
        <authorList>
            <person name="He C.Y."/>
            <person name="Keren R."/>
            <person name="Whittaker M."/>
            <person name="Farag I.F."/>
            <person name="Doudna J."/>
            <person name="Cate J.H.D."/>
            <person name="Banfield J.F."/>
        </authorList>
    </citation>
    <scope>NUCLEOTIDE SEQUENCE</scope>
    <source>
        <strain evidence="3">NC_groundwater_1664_Pr3_B-0.1um_52_9</strain>
    </source>
</reference>
<gene>
    <name evidence="3" type="ORF">HY912_13135</name>
</gene>
<name>A0A9D6V1N9_9BACT</name>
<protein>
    <submittedName>
        <fullName evidence="3">6-phosphogluconolactonase</fullName>
    </submittedName>
</protein>
<dbReference type="PANTHER" id="PTHR11054">
    <property type="entry name" value="6-PHOSPHOGLUCONOLACTONASE"/>
    <property type="match status" value="1"/>
</dbReference>
<dbReference type="AlphaFoldDB" id="A0A9D6V1N9"/>